<feature type="region of interest" description="Disordered" evidence="1">
    <location>
        <begin position="32"/>
        <end position="84"/>
    </location>
</feature>
<feature type="compositionally biased region" description="Acidic residues" evidence="1">
    <location>
        <begin position="65"/>
        <end position="77"/>
    </location>
</feature>
<dbReference type="Proteomes" id="UP001312893">
    <property type="component" value="Unassembled WGS sequence"/>
</dbReference>
<evidence type="ECO:0000313" key="3">
    <source>
        <dbReference type="EMBL" id="MEL0550161.1"/>
    </source>
</evidence>
<keyword evidence="4" id="KW-1185">Reference proteome</keyword>
<evidence type="ECO:0000259" key="2">
    <source>
        <dbReference type="Pfam" id="PF14258"/>
    </source>
</evidence>
<reference evidence="3 4" key="1">
    <citation type="submission" date="2024-04" db="EMBL/GenBank/DDBJ databases">
        <title>Two novel Raoultella species associated with bleeding cankers of broadleaf hosts, Raoultella scottia sp. nov. and Raoultella lignicola sp. nov.</title>
        <authorList>
            <person name="Brady C.L."/>
        </authorList>
    </citation>
    <scope>NUCLEOTIDE SEQUENCE [LARGE SCALE GENOMIC DNA]</scope>
    <source>
        <strain evidence="3 4">TW_WC1a.1</strain>
    </source>
</reference>
<feature type="domain" description="DUF4350" evidence="2">
    <location>
        <begin position="2"/>
        <end position="155"/>
    </location>
</feature>
<dbReference type="InterPro" id="IPR025646">
    <property type="entry name" value="DUF4350"/>
</dbReference>
<feature type="compositionally biased region" description="Acidic residues" evidence="1">
    <location>
        <begin position="44"/>
        <end position="56"/>
    </location>
</feature>
<feature type="non-terminal residue" evidence="3">
    <location>
        <position position="155"/>
    </location>
</feature>
<dbReference type="Pfam" id="PF14258">
    <property type="entry name" value="DUF4350"/>
    <property type="match status" value="1"/>
</dbReference>
<name>A0ABU9F1D7_9ENTR</name>
<protein>
    <submittedName>
        <fullName evidence="3">DUF4350 domain-containing protein</fullName>
    </submittedName>
</protein>
<sequence length="155" mass="17563">LVLIAERLWDEDEKKSGDLLLDSLDIRQYLTEDFDDSQDRASEETADADADADEGSVDDHATETPPEEAAGEEEEPADSVPDYSALTRLYLENERSPAYIGFDPDYHLYDPQNHAYAWANSGDATHLLQMQHGKGLVTVLTDAWIWQNRNIEQYD</sequence>
<dbReference type="EMBL" id="JARXNK020000063">
    <property type="protein sequence ID" value="MEL0550161.1"/>
    <property type="molecule type" value="Genomic_DNA"/>
</dbReference>
<accession>A0ABU9F1D7</accession>
<comment type="caution">
    <text evidence="3">The sequence shown here is derived from an EMBL/GenBank/DDBJ whole genome shotgun (WGS) entry which is preliminary data.</text>
</comment>
<proteinExistence type="predicted"/>
<feature type="non-terminal residue" evidence="3">
    <location>
        <position position="1"/>
    </location>
</feature>
<gene>
    <name evidence="3" type="ORF">QFI96_000320</name>
</gene>
<organism evidence="3 4">
    <name type="scientific">Raoultella lignicola</name>
    <dbReference type="NCBI Taxonomy" id="3040939"/>
    <lineage>
        <taxon>Bacteria</taxon>
        <taxon>Pseudomonadati</taxon>
        <taxon>Pseudomonadota</taxon>
        <taxon>Gammaproteobacteria</taxon>
        <taxon>Enterobacterales</taxon>
        <taxon>Enterobacteriaceae</taxon>
        <taxon>Klebsiella/Raoultella group</taxon>
        <taxon>Raoultella</taxon>
    </lineage>
</organism>
<evidence type="ECO:0000313" key="4">
    <source>
        <dbReference type="Proteomes" id="UP001312893"/>
    </source>
</evidence>
<evidence type="ECO:0000256" key="1">
    <source>
        <dbReference type="SAM" id="MobiDB-lite"/>
    </source>
</evidence>
<dbReference type="RefSeq" id="WP_331850750.1">
    <property type="nucleotide sequence ID" value="NZ_JARXNK020000063.1"/>
</dbReference>